<protein>
    <recommendedName>
        <fullName evidence="4">Lipoprotein</fullName>
    </recommendedName>
</protein>
<organism evidence="2 3">
    <name type="scientific">Salinimicrobium sediminis</name>
    <dbReference type="NCBI Taxonomy" id="1343891"/>
    <lineage>
        <taxon>Bacteria</taxon>
        <taxon>Pseudomonadati</taxon>
        <taxon>Bacteroidota</taxon>
        <taxon>Flavobacteriia</taxon>
        <taxon>Flavobacteriales</taxon>
        <taxon>Flavobacteriaceae</taxon>
        <taxon>Salinimicrobium</taxon>
    </lineage>
</organism>
<feature type="signal peptide" evidence="1">
    <location>
        <begin position="1"/>
        <end position="18"/>
    </location>
</feature>
<dbReference type="Proteomes" id="UP000219193">
    <property type="component" value="Unassembled WGS sequence"/>
</dbReference>
<dbReference type="AlphaFoldDB" id="A0A285X418"/>
<dbReference type="EMBL" id="OCMF01000001">
    <property type="protein sequence ID" value="SOC79746.1"/>
    <property type="molecule type" value="Genomic_DNA"/>
</dbReference>
<feature type="chain" id="PRO_5012334789" description="Lipoprotein" evidence="1">
    <location>
        <begin position="19"/>
        <end position="394"/>
    </location>
</feature>
<dbReference type="RefSeq" id="WP_097055458.1">
    <property type="nucleotide sequence ID" value="NZ_OCMF01000001.1"/>
</dbReference>
<keyword evidence="1" id="KW-0732">Signal</keyword>
<accession>A0A285X418</accession>
<evidence type="ECO:0000313" key="2">
    <source>
        <dbReference type="EMBL" id="SOC79746.1"/>
    </source>
</evidence>
<keyword evidence="3" id="KW-1185">Reference proteome</keyword>
<evidence type="ECO:0008006" key="4">
    <source>
        <dbReference type="Google" id="ProtNLM"/>
    </source>
</evidence>
<reference evidence="3" key="1">
    <citation type="submission" date="2017-09" db="EMBL/GenBank/DDBJ databases">
        <authorList>
            <person name="Varghese N."/>
            <person name="Submissions S."/>
        </authorList>
    </citation>
    <scope>NUCLEOTIDE SEQUENCE [LARGE SCALE GENOMIC DNA]</scope>
    <source>
        <strain evidence="3">CGMCC 1.12641</strain>
    </source>
</reference>
<gene>
    <name evidence="2" type="ORF">SAMN06296241_1279</name>
</gene>
<name>A0A285X418_9FLAO</name>
<evidence type="ECO:0000313" key="3">
    <source>
        <dbReference type="Proteomes" id="UP000219193"/>
    </source>
</evidence>
<evidence type="ECO:0000256" key="1">
    <source>
        <dbReference type="SAM" id="SignalP"/>
    </source>
</evidence>
<dbReference type="PROSITE" id="PS51257">
    <property type="entry name" value="PROKAR_LIPOPROTEIN"/>
    <property type="match status" value="1"/>
</dbReference>
<sequence>MKKISLLLISLLILSACSSVKRGKQAVNQGNYHEAIDIAVEKLQKDKDKKGNQEHILILEDAFKKLTEARKKRIVFLEKEGNPANLKDIYLLYRELDGVQKQISPLLPLALHSNNREARFRFTDYTDALIASRNRYVDFLYEEAKSLMQQQEKMTYRQAHNQLLELQRLSPGYKDVSQLLEESHNRGSDFVLVELKNQTPFVIPVRLEDELLNFNTYGLDDFWTEYHAERKRNYEYDFAVQLGFREILISPERLLEREIPLEAEVSDGYTYKKDRKGELVLDSLGNKIKVENFVKVKGVLYKTVQTKNLALQGKVDYLDLRNGRIMNSYPLNTEFVFENVFASYEGDKRLLTKEDKLLLQNRFVPFPSNEQMLLDASDDIKSRLGPILKRYRFR</sequence>
<proteinExistence type="predicted"/>
<dbReference type="OrthoDB" id="1489643at2"/>